<sequence>MFDNSKNNINIWQELAKETNGTFTEGYSWRSDSTEIEYKNWKIIFDNYRLWSGKNSTQMTRVITPITLKDNFKFEIYREGFVRKIEKFFGAQDIEIGYPDFDKAFIIKSNNEFKIKTLLRNKEIRNLISSQKDVNIQILNYQGIWEKELPENEFELSYFMDGQIKDIQTLKLLLELFKLILDDLYQMNAID</sequence>
<reference evidence="1 2" key="1">
    <citation type="journal article" date="2019" name="Environ. Microbiol.">
        <title>Species interactions and distinct microbial communities in high Arctic permafrost affected cryosols are associated with the CH4 and CO2 gas fluxes.</title>
        <authorList>
            <person name="Altshuler I."/>
            <person name="Hamel J."/>
            <person name="Turney S."/>
            <person name="Magnuson E."/>
            <person name="Levesque R."/>
            <person name="Greer C."/>
            <person name="Whyte L.G."/>
        </authorList>
    </citation>
    <scope>NUCLEOTIDE SEQUENCE [LARGE SCALE GENOMIC DNA]</scope>
    <source>
        <strain evidence="1 2">42</strain>
    </source>
</reference>
<gene>
    <name evidence="1" type="ORF">EAH81_09105</name>
</gene>
<organism evidence="1 2">
    <name type="scientific">Flavobacterium pectinovorum</name>
    <dbReference type="NCBI Taxonomy" id="29533"/>
    <lineage>
        <taxon>Bacteria</taxon>
        <taxon>Pseudomonadati</taxon>
        <taxon>Bacteroidota</taxon>
        <taxon>Flavobacteriia</taxon>
        <taxon>Flavobacteriales</taxon>
        <taxon>Flavobacteriaceae</taxon>
        <taxon>Flavobacterium</taxon>
    </lineage>
</organism>
<dbReference type="Proteomes" id="UP000319700">
    <property type="component" value="Unassembled WGS sequence"/>
</dbReference>
<dbReference type="EMBL" id="RCZH01000005">
    <property type="protein sequence ID" value="TPG41628.1"/>
    <property type="molecule type" value="Genomic_DNA"/>
</dbReference>
<accession>A0A502EUQ6</accession>
<dbReference type="RefSeq" id="WP_140506061.1">
    <property type="nucleotide sequence ID" value="NZ_RCZH01000005.1"/>
</dbReference>
<name>A0A502EUQ6_9FLAO</name>
<evidence type="ECO:0000313" key="2">
    <source>
        <dbReference type="Proteomes" id="UP000319700"/>
    </source>
</evidence>
<evidence type="ECO:0000313" key="1">
    <source>
        <dbReference type="EMBL" id="TPG41628.1"/>
    </source>
</evidence>
<dbReference type="AlphaFoldDB" id="A0A502EUQ6"/>
<proteinExistence type="predicted"/>
<keyword evidence="2" id="KW-1185">Reference proteome</keyword>
<protein>
    <submittedName>
        <fullName evidence="1">DUF3137 domain-containing protein</fullName>
    </submittedName>
</protein>
<comment type="caution">
    <text evidence="1">The sequence shown here is derived from an EMBL/GenBank/DDBJ whole genome shotgun (WGS) entry which is preliminary data.</text>
</comment>
<dbReference type="OrthoDB" id="262374at2"/>